<protein>
    <submittedName>
        <fullName evidence="1">Uncharacterized protein</fullName>
    </submittedName>
</protein>
<evidence type="ECO:0000313" key="2">
    <source>
        <dbReference type="Proteomes" id="UP001497680"/>
    </source>
</evidence>
<gene>
    <name evidence="1" type="ORF">F4821DRAFT_278838</name>
</gene>
<comment type="caution">
    <text evidence="1">The sequence shown here is derived from an EMBL/GenBank/DDBJ whole genome shotgun (WGS) entry which is preliminary data.</text>
</comment>
<name>A0ACC0DIM4_9PEZI</name>
<accession>A0ACC0DIM4</accession>
<dbReference type="Proteomes" id="UP001497680">
    <property type="component" value="Unassembled WGS sequence"/>
</dbReference>
<proteinExistence type="predicted"/>
<organism evidence="1 2">
    <name type="scientific">Hypoxylon rubiginosum</name>
    <dbReference type="NCBI Taxonomy" id="110542"/>
    <lineage>
        <taxon>Eukaryota</taxon>
        <taxon>Fungi</taxon>
        <taxon>Dikarya</taxon>
        <taxon>Ascomycota</taxon>
        <taxon>Pezizomycotina</taxon>
        <taxon>Sordariomycetes</taxon>
        <taxon>Xylariomycetidae</taxon>
        <taxon>Xylariales</taxon>
        <taxon>Hypoxylaceae</taxon>
        <taxon>Hypoxylon</taxon>
    </lineage>
</organism>
<sequence>MHRINDSPAWDPKIVLGLPNPEKGGKITCLGWAHTKGRRCWRGPSKARVSIALSILNGLGSASEAAASPVELRLALDILLCYHHLDQSSGILRQWKLKLGRCASSYGDEESSSASNKPSAGPRGVKSEPRVKKEDTEEDYFARYMPDHIKMENSNRQSQDQQRRREQKEKEDRQRREDEKKQEEKRRQQREEQRRQEQAREDAFRERVRLAREKIEREAREKAQKEAAEWQASWERYSDGWTKGADLSVANIAWPVKSGLQLDVDETNIKLFFEKAPPADLVDSGEKRLRLINAENKRWHTDKVMQRFGPDVINGTAKKALDIIAKVMVELRQEAQKKR</sequence>
<evidence type="ECO:0000313" key="1">
    <source>
        <dbReference type="EMBL" id="KAI6092602.1"/>
    </source>
</evidence>
<keyword evidence="2" id="KW-1185">Reference proteome</keyword>
<dbReference type="EMBL" id="MU394283">
    <property type="protein sequence ID" value="KAI6092602.1"/>
    <property type="molecule type" value="Genomic_DNA"/>
</dbReference>
<reference evidence="1 2" key="1">
    <citation type="journal article" date="2022" name="New Phytol.">
        <title>Ecological generalism drives hyperdiversity of secondary metabolite gene clusters in xylarialean endophytes.</title>
        <authorList>
            <person name="Franco M.E.E."/>
            <person name="Wisecaver J.H."/>
            <person name="Arnold A.E."/>
            <person name="Ju Y.M."/>
            <person name="Slot J.C."/>
            <person name="Ahrendt S."/>
            <person name="Moore L.P."/>
            <person name="Eastman K.E."/>
            <person name="Scott K."/>
            <person name="Konkel Z."/>
            <person name="Mondo S.J."/>
            <person name="Kuo A."/>
            <person name="Hayes R.D."/>
            <person name="Haridas S."/>
            <person name="Andreopoulos B."/>
            <person name="Riley R."/>
            <person name="LaButti K."/>
            <person name="Pangilinan J."/>
            <person name="Lipzen A."/>
            <person name="Amirebrahimi M."/>
            <person name="Yan J."/>
            <person name="Adam C."/>
            <person name="Keymanesh K."/>
            <person name="Ng V."/>
            <person name="Louie K."/>
            <person name="Northen T."/>
            <person name="Drula E."/>
            <person name="Henrissat B."/>
            <person name="Hsieh H.M."/>
            <person name="Youens-Clark K."/>
            <person name="Lutzoni F."/>
            <person name="Miadlikowska J."/>
            <person name="Eastwood D.C."/>
            <person name="Hamelin R.C."/>
            <person name="Grigoriev I.V."/>
            <person name="U'Ren J.M."/>
        </authorList>
    </citation>
    <scope>NUCLEOTIDE SEQUENCE [LARGE SCALE GENOMIC DNA]</scope>
    <source>
        <strain evidence="1 2">ER1909</strain>
    </source>
</reference>